<dbReference type="EMBL" id="BMAV01005583">
    <property type="protein sequence ID" value="GFY46758.1"/>
    <property type="molecule type" value="Genomic_DNA"/>
</dbReference>
<proteinExistence type="predicted"/>
<comment type="caution">
    <text evidence="1">The sequence shown here is derived from an EMBL/GenBank/DDBJ whole genome shotgun (WGS) entry which is preliminary data.</text>
</comment>
<organism evidence="1 2">
    <name type="scientific">Trichonephila inaurata madagascariensis</name>
    <dbReference type="NCBI Taxonomy" id="2747483"/>
    <lineage>
        <taxon>Eukaryota</taxon>
        <taxon>Metazoa</taxon>
        <taxon>Ecdysozoa</taxon>
        <taxon>Arthropoda</taxon>
        <taxon>Chelicerata</taxon>
        <taxon>Arachnida</taxon>
        <taxon>Araneae</taxon>
        <taxon>Araneomorphae</taxon>
        <taxon>Entelegynae</taxon>
        <taxon>Araneoidea</taxon>
        <taxon>Nephilidae</taxon>
        <taxon>Trichonephila</taxon>
        <taxon>Trichonephila inaurata</taxon>
    </lineage>
</organism>
<accession>A0A8X7BXK0</accession>
<keyword evidence="2" id="KW-1185">Reference proteome</keyword>
<protein>
    <submittedName>
        <fullName evidence="1">Uncharacterized protein</fullName>
    </submittedName>
</protein>
<evidence type="ECO:0000313" key="1">
    <source>
        <dbReference type="EMBL" id="GFY46758.1"/>
    </source>
</evidence>
<reference evidence="1" key="1">
    <citation type="submission" date="2020-08" db="EMBL/GenBank/DDBJ databases">
        <title>Multicomponent nature underlies the extraordinary mechanical properties of spider dragline silk.</title>
        <authorList>
            <person name="Kono N."/>
            <person name="Nakamura H."/>
            <person name="Mori M."/>
            <person name="Yoshida Y."/>
            <person name="Ohtoshi R."/>
            <person name="Malay A.D."/>
            <person name="Moran D.A.P."/>
            <person name="Tomita M."/>
            <person name="Numata K."/>
            <person name="Arakawa K."/>
        </authorList>
    </citation>
    <scope>NUCLEOTIDE SEQUENCE</scope>
</reference>
<dbReference type="Proteomes" id="UP000886998">
    <property type="component" value="Unassembled WGS sequence"/>
</dbReference>
<evidence type="ECO:0000313" key="2">
    <source>
        <dbReference type="Proteomes" id="UP000886998"/>
    </source>
</evidence>
<dbReference type="AlphaFoldDB" id="A0A8X7BXK0"/>
<gene>
    <name evidence="1" type="ORF">TNIN_389131</name>
</gene>
<sequence length="79" mass="8804">MLLTGAGIEPADTTVTRITTMFEEAASPWTCHEESPNNAITETKELPHSANDVEVRCHNHSAILKAKRLPYPLFSFCVY</sequence>
<name>A0A8X7BXK0_9ARAC</name>